<dbReference type="Proteomes" id="UP000248856">
    <property type="component" value="Unassembled WGS sequence"/>
</dbReference>
<keyword evidence="3" id="KW-0408">Iron</keyword>
<dbReference type="NCBIfam" id="TIGR02481">
    <property type="entry name" value="hemeryth_dom"/>
    <property type="match status" value="1"/>
</dbReference>
<dbReference type="InterPro" id="IPR012827">
    <property type="entry name" value="Hemerythrin_metal-bd"/>
</dbReference>
<keyword evidence="2" id="KW-0479">Metal-binding</keyword>
<reference evidence="5 6" key="1">
    <citation type="submission" date="2018-06" db="EMBL/GenBank/DDBJ databases">
        <title>Genomic Encyclopedia of Archaeal and Bacterial Type Strains, Phase II (KMG-II): from individual species to whole genera.</title>
        <authorList>
            <person name="Goeker M."/>
        </authorList>
    </citation>
    <scope>NUCLEOTIDE SEQUENCE [LARGE SCALE GENOMIC DNA]</scope>
    <source>
        <strain evidence="5 6">CFPB 3232</strain>
    </source>
</reference>
<organism evidence="5 6">
    <name type="scientific">Paracidovorax anthurii</name>
    <dbReference type="NCBI Taxonomy" id="78229"/>
    <lineage>
        <taxon>Bacteria</taxon>
        <taxon>Pseudomonadati</taxon>
        <taxon>Pseudomonadota</taxon>
        <taxon>Betaproteobacteria</taxon>
        <taxon>Burkholderiales</taxon>
        <taxon>Comamonadaceae</taxon>
        <taxon>Paracidovorax</taxon>
    </lineage>
</organism>
<dbReference type="InterPro" id="IPR012312">
    <property type="entry name" value="Hemerythrin-like"/>
</dbReference>
<dbReference type="Gene3D" id="1.20.120.50">
    <property type="entry name" value="Hemerythrin-like"/>
    <property type="match status" value="1"/>
</dbReference>
<dbReference type="AlphaFoldDB" id="A0A328ZKP4"/>
<dbReference type="InterPro" id="IPR035938">
    <property type="entry name" value="Hemerythrin-like_sf"/>
</dbReference>
<evidence type="ECO:0000256" key="3">
    <source>
        <dbReference type="ARBA" id="ARBA00023004"/>
    </source>
</evidence>
<evidence type="ECO:0000313" key="5">
    <source>
        <dbReference type="EMBL" id="RAR86439.1"/>
    </source>
</evidence>
<evidence type="ECO:0000313" key="6">
    <source>
        <dbReference type="Proteomes" id="UP000248856"/>
    </source>
</evidence>
<accession>A0A328ZKP4</accession>
<comment type="caution">
    <text evidence="5">The sequence shown here is derived from an EMBL/GenBank/DDBJ whole genome shotgun (WGS) entry which is preliminary data.</text>
</comment>
<comment type="similarity">
    <text evidence="1">Belongs to the hemerythrin family.</text>
</comment>
<dbReference type="RefSeq" id="WP_111875230.1">
    <property type="nucleotide sequence ID" value="NZ_CBCSGC010000152.1"/>
</dbReference>
<dbReference type="GO" id="GO:0046872">
    <property type="term" value="F:metal ion binding"/>
    <property type="evidence" value="ECO:0007669"/>
    <property type="project" value="UniProtKB-KW"/>
</dbReference>
<feature type="domain" description="Hemerythrin-like" evidence="4">
    <location>
        <begin position="16"/>
        <end position="119"/>
    </location>
</feature>
<keyword evidence="6" id="KW-1185">Reference proteome</keyword>
<dbReference type="CDD" id="cd12107">
    <property type="entry name" value="Hemerythrin"/>
    <property type="match status" value="1"/>
</dbReference>
<dbReference type="SUPFAM" id="SSF47188">
    <property type="entry name" value="Hemerythrin-like"/>
    <property type="match status" value="1"/>
</dbReference>
<dbReference type="EMBL" id="QLTA01000001">
    <property type="protein sequence ID" value="RAR86439.1"/>
    <property type="molecule type" value="Genomic_DNA"/>
</dbReference>
<evidence type="ECO:0000259" key="4">
    <source>
        <dbReference type="Pfam" id="PF01814"/>
    </source>
</evidence>
<proteinExistence type="inferred from homology"/>
<protein>
    <submittedName>
        <fullName evidence="5">Hemerythrin-like metal-binding protein</fullName>
    </submittedName>
</protein>
<gene>
    <name evidence="5" type="ORF">AX018_100125</name>
</gene>
<evidence type="ECO:0000256" key="2">
    <source>
        <dbReference type="ARBA" id="ARBA00022723"/>
    </source>
</evidence>
<name>A0A328ZKP4_9BURK</name>
<evidence type="ECO:0000256" key="1">
    <source>
        <dbReference type="ARBA" id="ARBA00010587"/>
    </source>
</evidence>
<dbReference type="OrthoDB" id="5296936at2"/>
<dbReference type="Pfam" id="PF01814">
    <property type="entry name" value="Hemerythrin"/>
    <property type="match status" value="1"/>
</dbReference>
<sequence>MAALQWSQGLALDLPLMDETHEEFVALLAAVEQAGDDALLPAWRALAEHTAEHFAREDAWMAATRFASGNCHSLQHKVVLQVMGEGTARAEAGDLAVLRHMAGELAAWFPQHTQTMDAALALHLRRVGFDPASGTVHAPDALPPELIHGCGGACSGDMAGERAARHAAPAVA</sequence>